<dbReference type="RefSeq" id="WP_209946304.1">
    <property type="nucleotide sequence ID" value="NZ_JAGGJU010000007.1"/>
</dbReference>
<gene>
    <name evidence="2" type="ORF">J2Z17_002961</name>
</gene>
<dbReference type="Proteomes" id="UP000759443">
    <property type="component" value="Unassembled WGS sequence"/>
</dbReference>
<evidence type="ECO:0000256" key="1">
    <source>
        <dbReference type="SAM" id="MobiDB-lite"/>
    </source>
</evidence>
<organism evidence="2 3">
    <name type="scientific">Rhizobium halophytocola</name>
    <dbReference type="NCBI Taxonomy" id="735519"/>
    <lineage>
        <taxon>Bacteria</taxon>
        <taxon>Pseudomonadati</taxon>
        <taxon>Pseudomonadota</taxon>
        <taxon>Alphaproteobacteria</taxon>
        <taxon>Hyphomicrobiales</taxon>
        <taxon>Rhizobiaceae</taxon>
        <taxon>Rhizobium/Agrobacterium group</taxon>
        <taxon>Rhizobium</taxon>
    </lineage>
</organism>
<evidence type="ECO:0000313" key="2">
    <source>
        <dbReference type="EMBL" id="MBP1851516.1"/>
    </source>
</evidence>
<proteinExistence type="predicted"/>
<reference evidence="2 3" key="1">
    <citation type="submission" date="2021-03" db="EMBL/GenBank/DDBJ databases">
        <title>Genomic Encyclopedia of Type Strains, Phase IV (KMG-IV): sequencing the most valuable type-strain genomes for metagenomic binning, comparative biology and taxonomic classification.</title>
        <authorList>
            <person name="Goeker M."/>
        </authorList>
    </citation>
    <scope>NUCLEOTIDE SEQUENCE [LARGE SCALE GENOMIC DNA]</scope>
    <source>
        <strain evidence="2 3">DSM 21600</strain>
    </source>
</reference>
<sequence length="141" mass="15485">MTKIKRTRLEKLKHSWAKASVEEQQAFVVWLGEDQQMPVAAGSIRTAAPAPIATGRYLTRETVDRLRGIMAMRGISLAEVMVEMGLESHDRSLARAMLRQTSLRLKTVEALQVWLAAHAPPTTAPAPAPVLESAEKAGEED</sequence>
<name>A0ABS4E0Q6_9HYPH</name>
<dbReference type="EMBL" id="JAGGJU010000007">
    <property type="protein sequence ID" value="MBP1851516.1"/>
    <property type="molecule type" value="Genomic_DNA"/>
</dbReference>
<protein>
    <submittedName>
        <fullName evidence="2">Uncharacterized protein</fullName>
    </submittedName>
</protein>
<accession>A0ABS4E0Q6</accession>
<evidence type="ECO:0000313" key="3">
    <source>
        <dbReference type="Proteomes" id="UP000759443"/>
    </source>
</evidence>
<comment type="caution">
    <text evidence="2">The sequence shown here is derived from an EMBL/GenBank/DDBJ whole genome shotgun (WGS) entry which is preliminary data.</text>
</comment>
<feature type="region of interest" description="Disordered" evidence="1">
    <location>
        <begin position="120"/>
        <end position="141"/>
    </location>
</feature>
<keyword evidence="3" id="KW-1185">Reference proteome</keyword>